<accession>A0A5E4NAJ5</accession>
<dbReference type="AlphaFoldDB" id="A0A5E4NAJ5"/>
<dbReference type="Proteomes" id="UP000325440">
    <property type="component" value="Unassembled WGS sequence"/>
</dbReference>
<evidence type="ECO:0000313" key="1">
    <source>
        <dbReference type="EMBL" id="VVC41821.1"/>
    </source>
</evidence>
<evidence type="ECO:0000313" key="2">
    <source>
        <dbReference type="Proteomes" id="UP000325440"/>
    </source>
</evidence>
<name>A0A5E4NAJ5_9HEMI</name>
<gene>
    <name evidence="1" type="ORF">CINCED_3A015484</name>
</gene>
<proteinExistence type="predicted"/>
<sequence>MISKKNIFSMMYCQSLILTNKNYSLQTLNLNKSYSTFHKWILDFFKNHPKYNEFVLKKPTLEVNMSDYKYVQLKTIPTDELLNKFSFGCSKPFHYKIDQELLNRINDMSINQILVLMDTCLSEKNKLSTKSVSFKKCLDLMDELWFRRPDLTASQTIQLLYYVSIYKKKAKPTVEFGLQKLMNEINYLKQSSDEELSVLALTTFKSNAKVYDKMLRIFAYRLEKNLSKLIQNPMHFVSLIKPLKKAKYHDQILLTKLTTTFSNNINKASHGVISSVHLLTYLADANYGDVIFLQQLIDSIGNCMIKDNLKNYRIKDVSNYLFSVSYLGLTPKDPNVGKIINDFMNQLFYTKEKCQSQSKLLIGMCLSMWMLDYKPIQLMKFMFSEISIAALRMPNAHKLHNRLDLLLTCASIEQPNLIIQYQLVKNALNVMPESFKHLGERPFLVKVFQTLKKLNLSKVEYNFSIPYLKILGIQIINNTGEVIYIEVLDNSTCLYNTEIPNGMMKLKYRLESKLNYNVITIKESSLNNSTSLESHLKVLLS</sequence>
<dbReference type="OrthoDB" id="6579040at2759"/>
<keyword evidence="2" id="KW-1185">Reference proteome</keyword>
<organism evidence="1 2">
    <name type="scientific">Cinara cedri</name>
    <dbReference type="NCBI Taxonomy" id="506608"/>
    <lineage>
        <taxon>Eukaryota</taxon>
        <taxon>Metazoa</taxon>
        <taxon>Ecdysozoa</taxon>
        <taxon>Arthropoda</taxon>
        <taxon>Hexapoda</taxon>
        <taxon>Insecta</taxon>
        <taxon>Pterygota</taxon>
        <taxon>Neoptera</taxon>
        <taxon>Paraneoptera</taxon>
        <taxon>Hemiptera</taxon>
        <taxon>Sternorrhyncha</taxon>
        <taxon>Aphidomorpha</taxon>
        <taxon>Aphidoidea</taxon>
        <taxon>Aphididae</taxon>
        <taxon>Lachninae</taxon>
        <taxon>Cinara</taxon>
    </lineage>
</organism>
<protein>
    <submittedName>
        <fullName evidence="1">Uncharacterized protein</fullName>
    </submittedName>
</protein>
<reference evidence="1 2" key="1">
    <citation type="submission" date="2019-08" db="EMBL/GenBank/DDBJ databases">
        <authorList>
            <person name="Alioto T."/>
            <person name="Alioto T."/>
            <person name="Gomez Garrido J."/>
        </authorList>
    </citation>
    <scope>NUCLEOTIDE SEQUENCE [LARGE SCALE GENOMIC DNA]</scope>
</reference>
<dbReference type="EMBL" id="CABPRJ010001928">
    <property type="protein sequence ID" value="VVC41821.1"/>
    <property type="molecule type" value="Genomic_DNA"/>
</dbReference>